<feature type="region of interest" description="Disordered" evidence="1">
    <location>
        <begin position="673"/>
        <end position="705"/>
    </location>
</feature>
<keyword evidence="2" id="KW-0378">Hydrolase</keyword>
<feature type="compositionally biased region" description="Basic and acidic residues" evidence="1">
    <location>
        <begin position="688"/>
        <end position="705"/>
    </location>
</feature>
<dbReference type="PANTHER" id="PTHR12277">
    <property type="entry name" value="ALPHA/BETA HYDROLASE DOMAIN-CONTAINING PROTEIN"/>
    <property type="match status" value="1"/>
</dbReference>
<sequence length="746" mass="85994">MGNTLSNTALFRPTEPSYEEDLKNLVYIPELMDIDVNKFWGDKTFEIFNRDENIKELSKKKFPALFLYQPKELKSKHTIMYFHSNSCDLGQIYDEMVNLYEYLHVNILAIEYVGFGLCYLEGSTNQYNINRRALAAYNFLISIHMKSENILLFGRSIGTGVATKLAYNLKLLNKDIAGIILHSPYISIEKLVEDYITYSSYIIENIYDNLKNLSVLSNNNDLDTPLLIIHGKEDEVINVYHSEFLIKNLNNKFKIASYPEDSYHNYYYVIDVRHEKGDHPMRERCCASLFIVVHPCAAFELNRDVVAASCSILPLPTSQDLGVPIKTFLDTHSKSRLENCVDVIVPKSFLKKEEISAFLRAGNYNGDKKNLIFVLSIRRISHSDRNETEKRHDGNDKDGKKLSTHHARREKIKENDAENKDKHNENIKSVPKINNSIDEVKNRRDVKNALDGILKSEKKSKHVLDKKGGNNYTNDETNCGDEIHIRLSREGRKIMQKNCEKNISITTSHRGKKIVHGDEKAPNGKHFPQKDGMISKELTSTLNKDIFKNIKREEKIHNSKITTTSNESSYETVRDNLTPCTSYNASEKKKKINKIIITSDTELAKKKDGKAKYRGLMKGKVDSVRHREGHNEHRDHCAEGTLKGLGRNTDEDKYEQGKHTTYYGEVHKWGEEHKNGAEKRAHNTSPVMEREKREHSSSSMEAMEKNEKDFNYNLKDIKKFVKNKIVNKEKVGNFMNDVINNLSRKK</sequence>
<accession>A0A1A8VJS6</accession>
<dbReference type="Proteomes" id="UP000078546">
    <property type="component" value="Unassembled WGS sequence"/>
</dbReference>
<feature type="compositionally biased region" description="Basic and acidic residues" evidence="1">
    <location>
        <begin position="384"/>
        <end position="401"/>
    </location>
</feature>
<dbReference type="EMBL" id="FLQV01000064">
    <property type="protein sequence ID" value="SBS80777.1"/>
    <property type="molecule type" value="Genomic_DNA"/>
</dbReference>
<dbReference type="PANTHER" id="PTHR12277:SF197">
    <property type="entry name" value="CHROMOSOME UNDETERMINED SCAFFOLD_38, WHOLE GENOME SHOTGUN SEQUENCE"/>
    <property type="match status" value="1"/>
</dbReference>
<feature type="region of interest" description="Disordered" evidence="1">
    <location>
        <begin position="508"/>
        <end position="531"/>
    </location>
</feature>
<organism evidence="2 3">
    <name type="scientific">Plasmodium ovale curtisi</name>
    <dbReference type="NCBI Taxonomy" id="864141"/>
    <lineage>
        <taxon>Eukaryota</taxon>
        <taxon>Sar</taxon>
        <taxon>Alveolata</taxon>
        <taxon>Apicomplexa</taxon>
        <taxon>Aconoidasida</taxon>
        <taxon>Haemosporida</taxon>
        <taxon>Plasmodiidae</taxon>
        <taxon>Plasmodium</taxon>
        <taxon>Plasmodium (Plasmodium)</taxon>
    </lineage>
</organism>
<name>A0A1A8VJS6_PLAOA</name>
<gene>
    <name evidence="2" type="ORF">POVCU1_002860</name>
</gene>
<feature type="compositionally biased region" description="Basic and acidic residues" evidence="1">
    <location>
        <begin position="411"/>
        <end position="426"/>
    </location>
</feature>
<reference evidence="3" key="1">
    <citation type="submission" date="2016-05" db="EMBL/GenBank/DDBJ databases">
        <authorList>
            <person name="Naeem Raeece"/>
        </authorList>
    </citation>
    <scope>NUCLEOTIDE SEQUENCE [LARGE SCALE GENOMIC DNA]</scope>
</reference>
<evidence type="ECO:0000313" key="2">
    <source>
        <dbReference type="EMBL" id="SBS80777.1"/>
    </source>
</evidence>
<proteinExistence type="predicted"/>
<dbReference type="SUPFAM" id="SSF53474">
    <property type="entry name" value="alpha/beta-Hydrolases"/>
    <property type="match status" value="1"/>
</dbReference>
<protein>
    <submittedName>
        <fullName evidence="2">Alpha/beta hydrolase, putative</fullName>
    </submittedName>
</protein>
<dbReference type="AlphaFoldDB" id="A0A1A8VJS6"/>
<dbReference type="InterPro" id="IPR029058">
    <property type="entry name" value="AB_hydrolase_fold"/>
</dbReference>
<dbReference type="GO" id="GO:0016787">
    <property type="term" value="F:hydrolase activity"/>
    <property type="evidence" value="ECO:0007669"/>
    <property type="project" value="UniProtKB-KW"/>
</dbReference>
<dbReference type="Gene3D" id="3.40.50.1820">
    <property type="entry name" value="alpha/beta hydrolase"/>
    <property type="match status" value="1"/>
</dbReference>
<feature type="region of interest" description="Disordered" evidence="1">
    <location>
        <begin position="384"/>
        <end position="426"/>
    </location>
</feature>
<evidence type="ECO:0000256" key="1">
    <source>
        <dbReference type="SAM" id="MobiDB-lite"/>
    </source>
</evidence>
<evidence type="ECO:0000313" key="3">
    <source>
        <dbReference type="Proteomes" id="UP000078546"/>
    </source>
</evidence>